<dbReference type="InterPro" id="IPR011990">
    <property type="entry name" value="TPR-like_helical_dom_sf"/>
</dbReference>
<dbReference type="EMBL" id="CP058554">
    <property type="protein sequence ID" value="QMV73821.1"/>
    <property type="molecule type" value="Genomic_DNA"/>
</dbReference>
<dbReference type="AlphaFoldDB" id="A0A7G5EIJ6"/>
<dbReference type="SUPFAM" id="SSF48452">
    <property type="entry name" value="TPR-like"/>
    <property type="match status" value="1"/>
</dbReference>
<dbReference type="NCBIfam" id="NF038027">
    <property type="entry name" value="TssQ_fam"/>
    <property type="match status" value="1"/>
</dbReference>
<dbReference type="RefSeq" id="WP_182322873.1">
    <property type="nucleotide sequence ID" value="NZ_CP058554.1"/>
</dbReference>
<dbReference type="KEGG" id="cpis:HS961_13805"/>
<feature type="signal peptide" evidence="1">
    <location>
        <begin position="1"/>
        <end position="27"/>
    </location>
</feature>
<dbReference type="PROSITE" id="PS51257">
    <property type="entry name" value="PROKAR_LIPOPROTEIN"/>
    <property type="match status" value="1"/>
</dbReference>
<evidence type="ECO:0000256" key="1">
    <source>
        <dbReference type="SAM" id="SignalP"/>
    </source>
</evidence>
<sequence>MHEKSLKKSLMAAMAIALMGCASSDQGRDTETEAIPTQQAVEVTPPPPASRAAQVSDQVDASNTSLTAVERRFSEGLALYNDGRYENAIKVFREPVFTRAWPELRVRSMKYMAFSYCVTGKAPQCQKSFEDILKLDAAFELSSAEQGHPLWDPVFRLAQAKLGIAGE</sequence>
<evidence type="ECO:0000313" key="3">
    <source>
        <dbReference type="Proteomes" id="UP000515240"/>
    </source>
</evidence>
<reference evidence="2 3" key="1">
    <citation type="journal article" date="2020" name="G3 (Bethesda)">
        <title>CeMbio - The Caenorhabditis elegans Microbiome Resource.</title>
        <authorList>
            <person name="Dirksen P."/>
            <person name="Assie A."/>
            <person name="Zimmermann J."/>
            <person name="Zhang F."/>
            <person name="Tietje A.M."/>
            <person name="Marsh S.A."/>
            <person name="Felix M.A."/>
            <person name="Shapira M."/>
            <person name="Kaleta C."/>
            <person name="Schulenburg H."/>
            <person name="Samuel B."/>
        </authorList>
    </citation>
    <scope>NUCLEOTIDE SEQUENCE [LARGE SCALE GENOMIC DNA]</scope>
    <source>
        <strain evidence="2 3">BIGb0172</strain>
    </source>
</reference>
<gene>
    <name evidence="2" type="ORF">HS961_13805</name>
</gene>
<dbReference type="Proteomes" id="UP000515240">
    <property type="component" value="Chromosome"/>
</dbReference>
<keyword evidence="3" id="KW-1185">Reference proteome</keyword>
<accession>A0A7G5EIJ6</accession>
<evidence type="ECO:0000313" key="2">
    <source>
        <dbReference type="EMBL" id="QMV73821.1"/>
    </source>
</evidence>
<dbReference type="InterPro" id="IPR047780">
    <property type="entry name" value="TssQ-like"/>
</dbReference>
<keyword evidence="1" id="KW-0732">Signal</keyword>
<feature type="chain" id="PRO_5028981924" evidence="1">
    <location>
        <begin position="28"/>
        <end position="167"/>
    </location>
</feature>
<name>A0A7G5EIJ6_9BURK</name>
<organism evidence="2 3">
    <name type="scientific">Comamonas piscis</name>
    <dbReference type="NCBI Taxonomy" id="1562974"/>
    <lineage>
        <taxon>Bacteria</taxon>
        <taxon>Pseudomonadati</taxon>
        <taxon>Pseudomonadota</taxon>
        <taxon>Betaproteobacteria</taxon>
        <taxon>Burkholderiales</taxon>
        <taxon>Comamonadaceae</taxon>
        <taxon>Comamonas</taxon>
    </lineage>
</organism>
<keyword evidence="2" id="KW-0449">Lipoprotein</keyword>
<protein>
    <submittedName>
        <fullName evidence="2">TssQ family T6SS-associated lipoprotein</fullName>
    </submittedName>
</protein>
<proteinExistence type="predicted"/>